<evidence type="ECO:0008006" key="4">
    <source>
        <dbReference type="Google" id="ProtNLM"/>
    </source>
</evidence>
<keyword evidence="3" id="KW-1185">Reference proteome</keyword>
<keyword evidence="1" id="KW-0472">Membrane</keyword>
<dbReference type="Proteomes" id="UP001054889">
    <property type="component" value="Unassembled WGS sequence"/>
</dbReference>
<evidence type="ECO:0000313" key="2">
    <source>
        <dbReference type="EMBL" id="GJN12333.1"/>
    </source>
</evidence>
<proteinExistence type="predicted"/>
<dbReference type="AlphaFoldDB" id="A0AAV5DPC1"/>
<dbReference type="EMBL" id="BQKI01000023">
    <property type="protein sequence ID" value="GJN12333.1"/>
    <property type="molecule type" value="Genomic_DNA"/>
</dbReference>
<accession>A0AAV5DPC1</accession>
<evidence type="ECO:0000256" key="1">
    <source>
        <dbReference type="SAM" id="Phobius"/>
    </source>
</evidence>
<reference evidence="2" key="2">
    <citation type="submission" date="2021-12" db="EMBL/GenBank/DDBJ databases">
        <title>Resequencing data analysis of finger millet.</title>
        <authorList>
            <person name="Hatakeyama M."/>
            <person name="Aluri S."/>
            <person name="Balachadran M.T."/>
            <person name="Sivarajan S.R."/>
            <person name="Poveda L."/>
            <person name="Shimizu-Inatsugi R."/>
            <person name="Schlapbach R."/>
            <person name="Sreeman S.M."/>
            <person name="Shimizu K.K."/>
        </authorList>
    </citation>
    <scope>NUCLEOTIDE SEQUENCE</scope>
</reference>
<gene>
    <name evidence="2" type="primary">ga30603</name>
    <name evidence="2" type="ORF">PR202_ga30603</name>
</gene>
<protein>
    <recommendedName>
        <fullName evidence="4">Transmembrane protein</fullName>
    </recommendedName>
</protein>
<sequence length="68" mass="7444">MSTSVSITKLNLLLDLVVVLVTCSGTVLLAWLKLNTLIEPKPCLDTMQMDLCVHGTMTLKLLILNFVA</sequence>
<keyword evidence="1" id="KW-1133">Transmembrane helix</keyword>
<organism evidence="2 3">
    <name type="scientific">Eleusine coracana subsp. coracana</name>
    <dbReference type="NCBI Taxonomy" id="191504"/>
    <lineage>
        <taxon>Eukaryota</taxon>
        <taxon>Viridiplantae</taxon>
        <taxon>Streptophyta</taxon>
        <taxon>Embryophyta</taxon>
        <taxon>Tracheophyta</taxon>
        <taxon>Spermatophyta</taxon>
        <taxon>Magnoliopsida</taxon>
        <taxon>Liliopsida</taxon>
        <taxon>Poales</taxon>
        <taxon>Poaceae</taxon>
        <taxon>PACMAD clade</taxon>
        <taxon>Chloridoideae</taxon>
        <taxon>Cynodonteae</taxon>
        <taxon>Eleusininae</taxon>
        <taxon>Eleusine</taxon>
    </lineage>
</organism>
<comment type="caution">
    <text evidence="2">The sequence shown here is derived from an EMBL/GenBank/DDBJ whole genome shotgun (WGS) entry which is preliminary data.</text>
</comment>
<reference evidence="2" key="1">
    <citation type="journal article" date="2018" name="DNA Res.">
        <title>Multiple hybrid de novo genome assembly of finger millet, an orphan allotetraploid crop.</title>
        <authorList>
            <person name="Hatakeyama M."/>
            <person name="Aluri S."/>
            <person name="Balachadran M.T."/>
            <person name="Sivarajan S.R."/>
            <person name="Patrignani A."/>
            <person name="Gruter S."/>
            <person name="Poveda L."/>
            <person name="Shimizu-Inatsugi R."/>
            <person name="Baeten J."/>
            <person name="Francoijs K.J."/>
            <person name="Nataraja K.N."/>
            <person name="Reddy Y.A.N."/>
            <person name="Phadnis S."/>
            <person name="Ravikumar R.L."/>
            <person name="Schlapbach R."/>
            <person name="Sreeman S.M."/>
            <person name="Shimizu K.K."/>
        </authorList>
    </citation>
    <scope>NUCLEOTIDE SEQUENCE</scope>
</reference>
<keyword evidence="1" id="KW-0812">Transmembrane</keyword>
<name>A0AAV5DPC1_ELECO</name>
<feature type="transmembrane region" description="Helical" evidence="1">
    <location>
        <begin position="12"/>
        <end position="32"/>
    </location>
</feature>
<evidence type="ECO:0000313" key="3">
    <source>
        <dbReference type="Proteomes" id="UP001054889"/>
    </source>
</evidence>